<evidence type="ECO:0000313" key="2">
    <source>
        <dbReference type="EMBL" id="KRN77160.1"/>
    </source>
</evidence>
<dbReference type="STRING" id="1620.IV67_GL000681"/>
<dbReference type="InterPro" id="IPR016181">
    <property type="entry name" value="Acyl_CoA_acyltransferase"/>
</dbReference>
<keyword evidence="3" id="KW-1185">Reference proteome</keyword>
<keyword evidence="2" id="KW-0808">Transferase</keyword>
<dbReference type="Pfam" id="PF00583">
    <property type="entry name" value="Acetyltransf_1"/>
    <property type="match status" value="1"/>
</dbReference>
<dbReference type="RefSeq" id="WP_057788165.1">
    <property type="nucleotide sequence ID" value="NZ_JQCD01000024.1"/>
</dbReference>
<dbReference type="CDD" id="cd04301">
    <property type="entry name" value="NAT_SF"/>
    <property type="match status" value="1"/>
</dbReference>
<feature type="domain" description="N-acetyltransferase" evidence="1">
    <location>
        <begin position="1"/>
        <end position="159"/>
    </location>
</feature>
<proteinExistence type="predicted"/>
<gene>
    <name evidence="2" type="ORF">IV67_GL000681</name>
</gene>
<dbReference type="PATRIC" id="fig|1620.3.peg.690"/>
<dbReference type="Proteomes" id="UP000051673">
    <property type="component" value="Unassembled WGS sequence"/>
</dbReference>
<comment type="caution">
    <text evidence="2">The sequence shown here is derived from an EMBL/GenBank/DDBJ whole genome shotgun (WGS) entry which is preliminary data.</text>
</comment>
<dbReference type="GO" id="GO:0016747">
    <property type="term" value="F:acyltransferase activity, transferring groups other than amino-acyl groups"/>
    <property type="evidence" value="ECO:0007669"/>
    <property type="project" value="InterPro"/>
</dbReference>
<name>A0A0R2JIR1_9LACO</name>
<dbReference type="PROSITE" id="PS51186">
    <property type="entry name" value="GNAT"/>
    <property type="match status" value="1"/>
</dbReference>
<sequence>MKFIDYNTENAAYWDQVYVDAFPETERFAMNFLLNQQATHSNIHLSIIERDDEYVGICLHVGIDTGKAFILYLAIDAKMRGKNVGSEVLQHLKKMYPNGYILESEQTGLDAANEEQRVKRVQFYERNGLMDSRYLSHNQSGSFHVMRSNDQVTMEDYLTGISDLGIESAVDNRLLI</sequence>
<evidence type="ECO:0000259" key="1">
    <source>
        <dbReference type="PROSITE" id="PS51186"/>
    </source>
</evidence>
<dbReference type="SUPFAM" id="SSF55729">
    <property type="entry name" value="Acyl-CoA N-acyltransferases (Nat)"/>
    <property type="match status" value="1"/>
</dbReference>
<reference evidence="2 3" key="1">
    <citation type="journal article" date="2015" name="Genome Announc.">
        <title>Expanding the biotechnology potential of lactobacilli through comparative genomics of 213 strains and associated genera.</title>
        <authorList>
            <person name="Sun Z."/>
            <person name="Harris H.M."/>
            <person name="McCann A."/>
            <person name="Guo C."/>
            <person name="Argimon S."/>
            <person name="Zhang W."/>
            <person name="Yang X."/>
            <person name="Jeffery I.B."/>
            <person name="Cooney J.C."/>
            <person name="Kagawa T.F."/>
            <person name="Liu W."/>
            <person name="Song Y."/>
            <person name="Salvetti E."/>
            <person name="Wrobel A."/>
            <person name="Rasinkangas P."/>
            <person name="Parkhill J."/>
            <person name="Rea M.C."/>
            <person name="O'Sullivan O."/>
            <person name="Ritari J."/>
            <person name="Douillard F.P."/>
            <person name="Paul Ross R."/>
            <person name="Yang R."/>
            <person name="Briner A.E."/>
            <person name="Felis G.E."/>
            <person name="de Vos W.M."/>
            <person name="Barrangou R."/>
            <person name="Klaenhammer T.R."/>
            <person name="Caufield P.W."/>
            <person name="Cui Y."/>
            <person name="Zhang H."/>
            <person name="O'Toole P.W."/>
        </authorList>
    </citation>
    <scope>NUCLEOTIDE SEQUENCE [LARGE SCALE GENOMIC DNA]</scope>
    <source>
        <strain evidence="2 3">DSM 20014</strain>
    </source>
</reference>
<dbReference type="InterPro" id="IPR000182">
    <property type="entry name" value="GNAT_dom"/>
</dbReference>
<dbReference type="OrthoDB" id="9127144at2"/>
<dbReference type="Gene3D" id="3.40.630.30">
    <property type="match status" value="1"/>
</dbReference>
<dbReference type="AlphaFoldDB" id="A0A0R2JIR1"/>
<accession>A0A0R2JIR1</accession>
<dbReference type="EMBL" id="JQCD01000024">
    <property type="protein sequence ID" value="KRN77160.1"/>
    <property type="molecule type" value="Genomic_DNA"/>
</dbReference>
<organism evidence="2 3">
    <name type="scientific">Weissella minor</name>
    <dbReference type="NCBI Taxonomy" id="1620"/>
    <lineage>
        <taxon>Bacteria</taxon>
        <taxon>Bacillati</taxon>
        <taxon>Bacillota</taxon>
        <taxon>Bacilli</taxon>
        <taxon>Lactobacillales</taxon>
        <taxon>Lactobacillaceae</taxon>
        <taxon>Weissella</taxon>
    </lineage>
</organism>
<evidence type="ECO:0000313" key="3">
    <source>
        <dbReference type="Proteomes" id="UP000051673"/>
    </source>
</evidence>
<protein>
    <submittedName>
        <fullName evidence="2">Acetyltransferase</fullName>
    </submittedName>
</protein>